<feature type="compositionally biased region" description="Low complexity" evidence="8">
    <location>
        <begin position="570"/>
        <end position="579"/>
    </location>
</feature>
<proteinExistence type="predicted"/>
<feature type="region of interest" description="Disordered" evidence="8">
    <location>
        <begin position="570"/>
        <end position="608"/>
    </location>
</feature>
<dbReference type="Gene3D" id="3.30.40.10">
    <property type="entry name" value="Zinc/RING finger domain, C3HC4 (zinc finger)"/>
    <property type="match status" value="1"/>
</dbReference>
<dbReference type="GO" id="GO:0008270">
    <property type="term" value="F:zinc ion binding"/>
    <property type="evidence" value="ECO:0007669"/>
    <property type="project" value="UniProtKB-KW"/>
</dbReference>
<accession>A0AAV8R3V5</accession>
<protein>
    <recommendedName>
        <fullName evidence="2">RING-type E3 ubiquitin transferase</fullName>
        <ecNumber evidence="2">2.3.2.27</ecNumber>
    </recommendedName>
</protein>
<dbReference type="SUPFAM" id="SSF57850">
    <property type="entry name" value="RING/U-box"/>
    <property type="match status" value="1"/>
</dbReference>
<keyword evidence="5" id="KW-0863">Zinc-finger</keyword>
<keyword evidence="10" id="KW-1185">Reference proteome</keyword>
<name>A0AAV8R3V5_ENSVE</name>
<dbReference type="Proteomes" id="UP001222027">
    <property type="component" value="Unassembled WGS sequence"/>
</dbReference>
<feature type="region of interest" description="Disordered" evidence="8">
    <location>
        <begin position="416"/>
        <end position="436"/>
    </location>
</feature>
<organism evidence="9 10">
    <name type="scientific">Ensete ventricosum</name>
    <name type="common">Abyssinian banana</name>
    <name type="synonym">Musa ensete</name>
    <dbReference type="NCBI Taxonomy" id="4639"/>
    <lineage>
        <taxon>Eukaryota</taxon>
        <taxon>Viridiplantae</taxon>
        <taxon>Streptophyta</taxon>
        <taxon>Embryophyta</taxon>
        <taxon>Tracheophyta</taxon>
        <taxon>Spermatophyta</taxon>
        <taxon>Magnoliopsida</taxon>
        <taxon>Liliopsida</taxon>
        <taxon>Zingiberales</taxon>
        <taxon>Musaceae</taxon>
        <taxon>Ensete</taxon>
    </lineage>
</organism>
<comment type="catalytic activity">
    <reaction evidence="1">
        <text>S-ubiquitinyl-[E2 ubiquitin-conjugating enzyme]-L-cysteine + [acceptor protein]-L-lysine = [E2 ubiquitin-conjugating enzyme]-L-cysteine + N(6)-ubiquitinyl-[acceptor protein]-L-lysine.</text>
        <dbReference type="EC" id="2.3.2.27"/>
    </reaction>
</comment>
<dbReference type="PANTHER" id="PTHR22937:SF213">
    <property type="entry name" value="RING-TYPE E3 UBIQUITIN TRANSFERASE"/>
    <property type="match status" value="1"/>
</dbReference>
<dbReference type="GO" id="GO:0061630">
    <property type="term" value="F:ubiquitin protein ligase activity"/>
    <property type="evidence" value="ECO:0007669"/>
    <property type="project" value="UniProtKB-EC"/>
</dbReference>
<evidence type="ECO:0000256" key="1">
    <source>
        <dbReference type="ARBA" id="ARBA00000900"/>
    </source>
</evidence>
<gene>
    <name evidence="9" type="ORF">OPV22_018158</name>
</gene>
<evidence type="ECO:0000256" key="3">
    <source>
        <dbReference type="ARBA" id="ARBA00022679"/>
    </source>
</evidence>
<evidence type="ECO:0000313" key="10">
    <source>
        <dbReference type="Proteomes" id="UP001222027"/>
    </source>
</evidence>
<comment type="caution">
    <text evidence="9">The sequence shown here is derived from an EMBL/GenBank/DDBJ whole genome shotgun (WGS) entry which is preliminary data.</text>
</comment>
<evidence type="ECO:0000256" key="6">
    <source>
        <dbReference type="ARBA" id="ARBA00022786"/>
    </source>
</evidence>
<evidence type="ECO:0000256" key="2">
    <source>
        <dbReference type="ARBA" id="ARBA00012483"/>
    </source>
</evidence>
<evidence type="ECO:0000256" key="7">
    <source>
        <dbReference type="ARBA" id="ARBA00022833"/>
    </source>
</evidence>
<keyword evidence="4" id="KW-0479">Metal-binding</keyword>
<dbReference type="EMBL" id="JAQQAF010000005">
    <property type="protein sequence ID" value="KAJ8485673.1"/>
    <property type="molecule type" value="Genomic_DNA"/>
</dbReference>
<evidence type="ECO:0000256" key="4">
    <source>
        <dbReference type="ARBA" id="ARBA00022723"/>
    </source>
</evidence>
<keyword evidence="6" id="KW-0833">Ubl conjugation pathway</keyword>
<dbReference type="EC" id="2.3.2.27" evidence="2"/>
<keyword evidence="3" id="KW-0808">Transferase</keyword>
<dbReference type="PANTHER" id="PTHR22937">
    <property type="entry name" value="E3 UBIQUITIN-PROTEIN LIGASE RNF165"/>
    <property type="match status" value="1"/>
</dbReference>
<dbReference type="AlphaFoldDB" id="A0AAV8R3V5"/>
<evidence type="ECO:0000313" key="9">
    <source>
        <dbReference type="EMBL" id="KAJ8485673.1"/>
    </source>
</evidence>
<reference evidence="9 10" key="1">
    <citation type="submission" date="2022-12" db="EMBL/GenBank/DDBJ databases">
        <title>Chromosome-scale assembly of the Ensete ventricosum genome.</title>
        <authorList>
            <person name="Dussert Y."/>
            <person name="Stocks J."/>
            <person name="Wendawek A."/>
            <person name="Woldeyes F."/>
            <person name="Nichols R.A."/>
            <person name="Borrell J.S."/>
        </authorList>
    </citation>
    <scope>NUCLEOTIDE SEQUENCE [LARGE SCALE GENOMIC DNA]</scope>
    <source>
        <strain evidence="10">cv. Maze</strain>
        <tissue evidence="9">Seeds</tissue>
    </source>
</reference>
<dbReference type="InterPro" id="IPR045191">
    <property type="entry name" value="MBR1/2-like"/>
</dbReference>
<evidence type="ECO:0000256" key="5">
    <source>
        <dbReference type="ARBA" id="ARBA00022771"/>
    </source>
</evidence>
<dbReference type="InterPro" id="IPR013083">
    <property type="entry name" value="Znf_RING/FYVE/PHD"/>
</dbReference>
<keyword evidence="7" id="KW-0862">Zinc</keyword>
<sequence length="804" mass="87904">MWICTAFSASVAVSSSFHQGGLLPEVAEGQVLGRCVALFSTYFSAGGEAQRKFLAGRSLRFLDPWRSRGYSIQAIAELLSVIVCTKPTLQGENIQALMQGQRNTSPMPETFEFDRASSSSDSIMDQQMFWNNFLHNSVENQDLPNNSLSPGDANISCGNVPGQESASLNVWDPVGPSSSVLPLNQGNHDEVKLESSWMPSPLVNRVGGPRITDVRSQSVNTVSFENQNTGLNSGHVNNGEELSQFLNFHAPPDNSGYSSEHVGLSNQVLESGLHPGLYNPGLMHREHVPFIGSSSGSSRAIDFLSNNERGRQEIAQCSSHKRKNIEGTHGECSASGSSSNFSEGINRANQEINARINTITRVSVSDHPFGSATGSDESFQRSTRMRISHTDPANTFAPNLWPQENIAQYNLWPAHQPSSPAVPSNQSSDSRLVSSNMGGLRRQRYVRVVPGLSSNLYPLPQSGTFTTEVGSSSGSPALAVDGAAGELNSPSVSNNISEQVFVLPSNTRHLVQDQTNWGLNSGNTVLSGSAVPTLQVGTNLGIHQSPAANWLSHQHRRRLSDAVRRSFSSYSESRGRSMSIPPRHGHSSASQEVGRHPSGPVSSGHHQPYIRSNMLSRQNDGALGIPLPTRTLAAARDGRNRISELRNVFDRIRRGDNLMLEDVLLFEQSVFAGGANFHDRFRDMRLDVDNMSYEELLALGERIGNVNTGLSEEKILNCLRQRKYVSNASEPSEEAEPCCICREEYIEGEELGRLDCGHDFHTACIKQCGWDLNRCIPTAEGMTWFGLLNSGFPPLLTYCFAHRQ</sequence>
<evidence type="ECO:0000256" key="8">
    <source>
        <dbReference type="SAM" id="MobiDB-lite"/>
    </source>
</evidence>